<comment type="caution">
    <text evidence="1">The sequence shown here is derived from an EMBL/GenBank/DDBJ whole genome shotgun (WGS) entry which is preliminary data.</text>
</comment>
<gene>
    <name evidence="1" type="ORF">D9619_007842</name>
</gene>
<name>A0A8H5ASZ6_9AGAR</name>
<proteinExistence type="predicted"/>
<dbReference type="AlphaFoldDB" id="A0A8H5ASZ6"/>
<accession>A0A8H5ASZ6</accession>
<organism evidence="1 2">
    <name type="scientific">Psilocybe cf. subviscida</name>
    <dbReference type="NCBI Taxonomy" id="2480587"/>
    <lineage>
        <taxon>Eukaryota</taxon>
        <taxon>Fungi</taxon>
        <taxon>Dikarya</taxon>
        <taxon>Basidiomycota</taxon>
        <taxon>Agaricomycotina</taxon>
        <taxon>Agaricomycetes</taxon>
        <taxon>Agaricomycetidae</taxon>
        <taxon>Agaricales</taxon>
        <taxon>Agaricineae</taxon>
        <taxon>Strophariaceae</taxon>
        <taxon>Psilocybe</taxon>
    </lineage>
</organism>
<dbReference type="OrthoDB" id="185373at2759"/>
<sequence>MTLPRCRSLLFLIARSRQTRRHPQIRSFSSLPRAEYGATLSFRHSHSFADTPDTENVTREHPIDIIEGETAIRKFRQHVEDGNYPDARSILMDFVQNHELGGNLGLFRELRDIITTSNNADIKLVTDLGESLARKGHMRFVRDEIRPLFESDSALSLFDRALAKIQESARPSPCAPSVFEEPTADYVLPASAPLPPSIADLVWANLPEILPQSSENDMFLFEDSSVEYPVAKMLNGEDAPQRNSRVLEQLITNNSFDQAFAMLQEMENLGSSIAPSSAFGGPAERALREGKSDEFLAWLAHVPPHREGNMTPHFQRIQQLLFQQTTLDHPLLTKVIILLAGKEYRPIVLRCLQAVVRDTKSLPELGPLLRKIELEASRYYLTENPSLAPERRQRYARFLLSVAVRVCSWEGRFSHALALLPGDRDHDLFLTPPTYQILLKELKQAHQYQWISKVQRCGARDLARLKAFHGDEYLPFPDPTAPNAILPPTNIDDIAGYIRFFHDAIAHEPTAMHPHTIANFITSYLRQGHLLPGALYDLTERAVRTSHGAMYAWTLGEMQYYRRQKEGRLIIQTFVDHFLLDGVPKEEVMKIYAQVADTNSTLSFSPPVRRVTGYDAGQMYRAKSWMGTEHRALVWEVLINRAQTQKGVWDLYRCMQGTLSQDRAQRAASASYKQIETMPLLGPEVFMMFLKHIGHGSGVVDTLLRDMLRMDVQPTSAVYGHVLFVWARTGHRPRVLNMLRAIHDQFGERSSPDSWQARQRTEVERGDYRAMLRRPVKYWNFRRLELPAPDVPLYVHAIRGFIERNDLEGAVATARALARLMGIESLRTAHTLRKAPGNEQLDYWLDKLEDLTRKQDQEAGKGIAESESPTERS</sequence>
<evidence type="ECO:0000313" key="2">
    <source>
        <dbReference type="Proteomes" id="UP000567179"/>
    </source>
</evidence>
<keyword evidence="2" id="KW-1185">Reference proteome</keyword>
<reference evidence="1 2" key="1">
    <citation type="journal article" date="2020" name="ISME J.">
        <title>Uncovering the hidden diversity of litter-decomposition mechanisms in mushroom-forming fungi.</title>
        <authorList>
            <person name="Floudas D."/>
            <person name="Bentzer J."/>
            <person name="Ahren D."/>
            <person name="Johansson T."/>
            <person name="Persson P."/>
            <person name="Tunlid A."/>
        </authorList>
    </citation>
    <scope>NUCLEOTIDE SEQUENCE [LARGE SCALE GENOMIC DNA]</scope>
    <source>
        <strain evidence="1 2">CBS 101986</strain>
    </source>
</reference>
<dbReference type="EMBL" id="JAACJJ010000057">
    <property type="protein sequence ID" value="KAF5310535.1"/>
    <property type="molecule type" value="Genomic_DNA"/>
</dbReference>
<dbReference type="Proteomes" id="UP000567179">
    <property type="component" value="Unassembled WGS sequence"/>
</dbReference>
<protein>
    <submittedName>
        <fullName evidence="1">Uncharacterized protein</fullName>
    </submittedName>
</protein>
<evidence type="ECO:0000313" key="1">
    <source>
        <dbReference type="EMBL" id="KAF5310535.1"/>
    </source>
</evidence>